<dbReference type="SUPFAM" id="SSF51338">
    <property type="entry name" value="Composite domain of metallo-dependent hydrolases"/>
    <property type="match status" value="1"/>
</dbReference>
<reference evidence="3" key="1">
    <citation type="submission" date="2020-01" db="EMBL/GenBank/DDBJ databases">
        <title>'Steroidobacter agaridevorans' sp. nov., agar-degrading bacteria isolated from rhizosphere soils.</title>
        <authorList>
            <person name="Ikenaga M."/>
            <person name="Kataoka M."/>
            <person name="Murouchi A."/>
            <person name="Katsuragi S."/>
            <person name="Sakai M."/>
        </authorList>
    </citation>
    <scope>NUCLEOTIDE SEQUENCE [LARGE SCALE GENOMIC DNA]</scope>
    <source>
        <strain evidence="3">YU21-B</strain>
    </source>
</reference>
<keyword evidence="2" id="KW-0378">Hydrolase</keyword>
<proteinExistence type="predicted"/>
<dbReference type="PANTHER" id="PTHR43135">
    <property type="entry name" value="ALPHA-D-RIBOSE 1-METHYLPHOSPHONATE 5-TRIPHOSPHATE DIPHOSPHATASE"/>
    <property type="match status" value="1"/>
</dbReference>
<accession>A0A829YNS6</accession>
<evidence type="ECO:0000313" key="2">
    <source>
        <dbReference type="EMBL" id="GFE84997.1"/>
    </source>
</evidence>
<dbReference type="Pfam" id="PF07676">
    <property type="entry name" value="PD40"/>
    <property type="match status" value="3"/>
</dbReference>
<gene>
    <name evidence="2" type="ORF">GCM10011487_69970</name>
</gene>
<dbReference type="Gene3D" id="2.30.40.10">
    <property type="entry name" value="Urease, subunit C, domain 1"/>
    <property type="match status" value="2"/>
</dbReference>
<sequence>MASLLSLGTATAGASLPLVSARHLSFETAEGTWMAPDVSPDGKSIVFDLLGDLYSIGSAGGQARPLMTGAAFDANPVFSPDGKQLAFISDRSGANNLWVANADGSNPRQISQDDGAAMWTGPSWSPDGQYIYASRMVHSTLAFEVFLFNKDGGVGTQVTKAKPSGTEDWENRRNVLGVAISPDGRYMYFSSKAGTTWTEKEPPLWSITRRDLRNGKDEEIIQSLGEALQPAVSHDGRKLVYASRHLNDTGLRIRDLNSGDDQWLLYPVDRDGHDGGYYANLLPRYAFTADDRALILSVGGKIKRLELADRKLTDIPFTAQVELDIGPQTRVEQHEETGPVRVRVIQRPRQSPDGRSVVFSALGQLYLLELQANAKPRALGAGYQPSWSADGRAITFVTWSPLEGGQVWTLPARGRGAPKQLTKEPAYYTEPMFSPDGKSVLALRASHYDRLRARSEIDPSRATDIIRLPAGGGDAQLIAHAHGARFLDFGSEPNLIRFFTPEGVKTMRIDELSSEPRRVIVILARHPSQYVEGPAPVEEVRLNPDGTWALAKAASQLYLVAVPPTLGSEPPVVDLQSPNTKVVKLTAVGADYFGWADEGRTITWSVGSSFRRVPLSNVTDAEKSAERFDAVVELKRDVPDGAVVLRGATVITMRGDEVLSNADVVVVANKIVGVGAQGGVQVPAGAVVRDVSGKFIVPGFVDTHAHWAEIRRDILEPNQWPFLANLAYGVTTGLDVQPFTVDVFGYQDMIDAGLMLGPRAYSTGPGVFVNSEIHSEADARNVLTRYRDYYRTRNIKSYMVGGRKERQFMVQGASVLGMMPTTEGASDLRLNLTHALDGFAGNEHALPISPLHKDVIELFANSRIAYTPTISVLYGGKPALYEMTISHVPQADAKVQRFIPGGLLDVKTRVQKWTRHEDQTYSTFAADALAIQRAGGLVGMGSHGEMQGIGYHWELEAYASGGATPHEVLRAATIGSSEVIGRATELGSIEAGKFADLLILDRDPLADITNTNSLRFVMKNGRLYDADTLDEVWPRQKKLEEQWFWKDTP</sequence>
<protein>
    <submittedName>
        <fullName evidence="2">Bifunctional TolB-family protein/amidohydrolase</fullName>
    </submittedName>
</protein>
<organism evidence="2 3">
    <name type="scientific">Steroidobacter agaridevorans</name>
    <dbReference type="NCBI Taxonomy" id="2695856"/>
    <lineage>
        <taxon>Bacteria</taxon>
        <taxon>Pseudomonadati</taxon>
        <taxon>Pseudomonadota</taxon>
        <taxon>Gammaproteobacteria</taxon>
        <taxon>Steroidobacterales</taxon>
        <taxon>Steroidobacteraceae</taxon>
        <taxon>Steroidobacter</taxon>
    </lineage>
</organism>
<name>A0A829YNS6_9GAMM</name>
<dbReference type="InterPro" id="IPR051781">
    <property type="entry name" value="Metallo-dep_Hydrolase"/>
</dbReference>
<evidence type="ECO:0000313" key="3">
    <source>
        <dbReference type="Proteomes" id="UP000445000"/>
    </source>
</evidence>
<keyword evidence="3" id="KW-1185">Reference proteome</keyword>
<dbReference type="EMBL" id="BLJN01000013">
    <property type="protein sequence ID" value="GFE84997.1"/>
    <property type="molecule type" value="Genomic_DNA"/>
</dbReference>
<dbReference type="InterPro" id="IPR011659">
    <property type="entry name" value="WD40"/>
</dbReference>
<dbReference type="Pfam" id="PF26549">
    <property type="entry name" value="Tricorn_N"/>
    <property type="match status" value="1"/>
</dbReference>
<feature type="domain" description="Amidohydrolase-related" evidence="1">
    <location>
        <begin position="922"/>
        <end position="1023"/>
    </location>
</feature>
<dbReference type="InterPro" id="IPR011059">
    <property type="entry name" value="Metal-dep_hydrolase_composite"/>
</dbReference>
<dbReference type="InterPro" id="IPR032466">
    <property type="entry name" value="Metal_Hydrolase"/>
</dbReference>
<dbReference type="InterPro" id="IPR011042">
    <property type="entry name" value="6-blade_b-propeller_TolB-like"/>
</dbReference>
<comment type="caution">
    <text evidence="2">The sequence shown here is derived from an EMBL/GenBank/DDBJ whole genome shotgun (WGS) entry which is preliminary data.</text>
</comment>
<dbReference type="InterPro" id="IPR006680">
    <property type="entry name" value="Amidohydro-rel"/>
</dbReference>
<dbReference type="GO" id="GO:0016810">
    <property type="term" value="F:hydrolase activity, acting on carbon-nitrogen (but not peptide) bonds"/>
    <property type="evidence" value="ECO:0007669"/>
    <property type="project" value="InterPro"/>
</dbReference>
<dbReference type="Gene3D" id="2.120.10.30">
    <property type="entry name" value="TolB, C-terminal domain"/>
    <property type="match status" value="3"/>
</dbReference>
<dbReference type="Proteomes" id="UP000445000">
    <property type="component" value="Unassembled WGS sequence"/>
</dbReference>
<dbReference type="AlphaFoldDB" id="A0A829YNS6"/>
<dbReference type="SUPFAM" id="SSF82171">
    <property type="entry name" value="DPP6 N-terminal domain-like"/>
    <property type="match status" value="1"/>
</dbReference>
<dbReference type="Gene3D" id="3.20.20.140">
    <property type="entry name" value="Metal-dependent hydrolases"/>
    <property type="match status" value="2"/>
</dbReference>
<dbReference type="Pfam" id="PF01979">
    <property type="entry name" value="Amidohydro_1"/>
    <property type="match status" value="1"/>
</dbReference>
<evidence type="ECO:0000259" key="1">
    <source>
        <dbReference type="Pfam" id="PF01979"/>
    </source>
</evidence>
<dbReference type="SUPFAM" id="SSF51556">
    <property type="entry name" value="Metallo-dependent hydrolases"/>
    <property type="match status" value="1"/>
</dbReference>
<dbReference type="PANTHER" id="PTHR43135:SF3">
    <property type="entry name" value="ALPHA-D-RIBOSE 1-METHYLPHOSPHONATE 5-TRIPHOSPHATE DIPHOSPHATASE"/>
    <property type="match status" value="1"/>
</dbReference>